<dbReference type="KEGG" id="cci:CC1G_11517"/>
<accession>A8NHB8</accession>
<feature type="region of interest" description="Disordered" evidence="1">
    <location>
        <begin position="271"/>
        <end position="349"/>
    </location>
</feature>
<keyword evidence="4" id="KW-1185">Reference proteome</keyword>
<dbReference type="GO" id="GO:0006301">
    <property type="term" value="P:DNA damage tolerance"/>
    <property type="evidence" value="ECO:0007669"/>
    <property type="project" value="InterPro"/>
</dbReference>
<dbReference type="GO" id="GO:0005634">
    <property type="term" value="C:nucleus"/>
    <property type="evidence" value="ECO:0007669"/>
    <property type="project" value="TreeGrafter"/>
</dbReference>
<dbReference type="Proteomes" id="UP000001861">
    <property type="component" value="Unassembled WGS sequence"/>
</dbReference>
<dbReference type="GO" id="GO:0003697">
    <property type="term" value="F:single-stranded DNA binding"/>
    <property type="evidence" value="ECO:0007669"/>
    <property type="project" value="InterPro"/>
</dbReference>
<dbReference type="SMART" id="SM00513">
    <property type="entry name" value="SAP"/>
    <property type="match status" value="1"/>
</dbReference>
<evidence type="ECO:0000259" key="2">
    <source>
        <dbReference type="PROSITE" id="PS50800"/>
    </source>
</evidence>
<dbReference type="EMBL" id="AACS02000002">
    <property type="protein sequence ID" value="EAU88094.2"/>
    <property type="molecule type" value="Genomic_DNA"/>
</dbReference>
<dbReference type="RefSeq" id="XP_001833732.2">
    <property type="nucleotide sequence ID" value="XM_001833680.2"/>
</dbReference>
<evidence type="ECO:0000313" key="4">
    <source>
        <dbReference type="Proteomes" id="UP000001861"/>
    </source>
</evidence>
<dbReference type="HOGENOM" id="CLU_028491_3_0_1"/>
<feature type="domain" description="SAP" evidence="2">
    <location>
        <begin position="209"/>
        <end position="243"/>
    </location>
</feature>
<dbReference type="InterPro" id="IPR003034">
    <property type="entry name" value="SAP_dom"/>
</dbReference>
<dbReference type="GO" id="GO:0006513">
    <property type="term" value="P:protein monoubiquitination"/>
    <property type="evidence" value="ECO:0007669"/>
    <property type="project" value="InterPro"/>
</dbReference>
<dbReference type="InParanoid" id="A8NHB8"/>
<evidence type="ECO:0000313" key="3">
    <source>
        <dbReference type="EMBL" id="EAU88094.2"/>
    </source>
</evidence>
<dbReference type="OMA" id="IPNTGPR"/>
<dbReference type="GeneID" id="6010232"/>
<proteinExistence type="predicted"/>
<dbReference type="Pfam" id="PF02037">
    <property type="entry name" value="SAP"/>
    <property type="match status" value="1"/>
</dbReference>
<dbReference type="GO" id="GO:0061630">
    <property type="term" value="F:ubiquitin protein ligase activity"/>
    <property type="evidence" value="ECO:0007669"/>
    <property type="project" value="InterPro"/>
</dbReference>
<dbReference type="AlphaFoldDB" id="A8NHB8"/>
<feature type="compositionally biased region" description="Basic and acidic residues" evidence="1">
    <location>
        <begin position="339"/>
        <end position="349"/>
    </location>
</feature>
<feature type="compositionally biased region" description="Basic and acidic residues" evidence="1">
    <location>
        <begin position="271"/>
        <end position="295"/>
    </location>
</feature>
<dbReference type="PROSITE" id="PS50800">
    <property type="entry name" value="SAP"/>
    <property type="match status" value="1"/>
</dbReference>
<dbReference type="VEuPathDB" id="FungiDB:CC1G_11517"/>
<reference evidence="3 4" key="1">
    <citation type="journal article" date="2010" name="Proc. Natl. Acad. Sci. U.S.A.">
        <title>Insights into evolution of multicellular fungi from the assembled chromosomes of the mushroom Coprinopsis cinerea (Coprinus cinereus).</title>
        <authorList>
            <person name="Stajich J.E."/>
            <person name="Wilke S.K."/>
            <person name="Ahren D."/>
            <person name="Au C.H."/>
            <person name="Birren B.W."/>
            <person name="Borodovsky M."/>
            <person name="Burns C."/>
            <person name="Canback B."/>
            <person name="Casselton L.A."/>
            <person name="Cheng C.K."/>
            <person name="Deng J."/>
            <person name="Dietrich F.S."/>
            <person name="Fargo D.C."/>
            <person name="Farman M.L."/>
            <person name="Gathman A.C."/>
            <person name="Goldberg J."/>
            <person name="Guigo R."/>
            <person name="Hoegger P.J."/>
            <person name="Hooker J.B."/>
            <person name="Huggins A."/>
            <person name="James T.Y."/>
            <person name="Kamada T."/>
            <person name="Kilaru S."/>
            <person name="Kodira C."/>
            <person name="Kues U."/>
            <person name="Kupfer D."/>
            <person name="Kwan H.S."/>
            <person name="Lomsadze A."/>
            <person name="Li W."/>
            <person name="Lilly W.W."/>
            <person name="Ma L.J."/>
            <person name="Mackey A.J."/>
            <person name="Manning G."/>
            <person name="Martin F."/>
            <person name="Muraguchi H."/>
            <person name="Natvig D.O."/>
            <person name="Palmerini H."/>
            <person name="Ramesh M.A."/>
            <person name="Rehmeyer C.J."/>
            <person name="Roe B.A."/>
            <person name="Shenoy N."/>
            <person name="Stanke M."/>
            <person name="Ter-Hovhannisyan V."/>
            <person name="Tunlid A."/>
            <person name="Velagapudi R."/>
            <person name="Vision T.J."/>
            <person name="Zeng Q."/>
            <person name="Zolan M.E."/>
            <person name="Pukkila P.J."/>
        </authorList>
    </citation>
    <scope>NUCLEOTIDE SEQUENCE [LARGE SCALE GENOMIC DNA]</scope>
    <source>
        <strain evidence="4">Okayama-7 / 130 / ATCC MYA-4618 / FGSC 9003</strain>
    </source>
</reference>
<dbReference type="GO" id="GO:0097505">
    <property type="term" value="C:Rad6-Rad18 complex"/>
    <property type="evidence" value="ECO:0007669"/>
    <property type="project" value="TreeGrafter"/>
</dbReference>
<dbReference type="eggNOG" id="KOG0287">
    <property type="taxonomic scope" value="Eukaryota"/>
</dbReference>
<feature type="compositionally biased region" description="Basic and acidic residues" evidence="1">
    <location>
        <begin position="48"/>
        <end position="62"/>
    </location>
</feature>
<dbReference type="FunCoup" id="A8NHB8">
    <property type="interactions" value="168"/>
</dbReference>
<evidence type="ECO:0000256" key="1">
    <source>
        <dbReference type="SAM" id="MobiDB-lite"/>
    </source>
</evidence>
<feature type="region of interest" description="Disordered" evidence="1">
    <location>
        <begin position="184"/>
        <end position="204"/>
    </location>
</feature>
<comment type="caution">
    <text evidence="3">The sequence shown here is derived from an EMBL/GenBank/DDBJ whole genome shotgun (WGS) entry which is preliminary data.</text>
</comment>
<dbReference type="OrthoDB" id="9049620at2759"/>
<protein>
    <recommendedName>
        <fullName evidence="2">SAP domain-containing protein</fullName>
    </recommendedName>
</protein>
<feature type="region of interest" description="Disordered" evidence="1">
    <location>
        <begin position="48"/>
        <end position="131"/>
    </location>
</feature>
<dbReference type="PANTHER" id="PTHR14134:SF2">
    <property type="entry name" value="E3 UBIQUITIN-PROTEIN LIGASE RAD18"/>
    <property type="match status" value="1"/>
</dbReference>
<organism evidence="3 4">
    <name type="scientific">Coprinopsis cinerea (strain Okayama-7 / 130 / ATCC MYA-4618 / FGSC 9003)</name>
    <name type="common">Inky cap fungus</name>
    <name type="synonym">Hormographiella aspergillata</name>
    <dbReference type="NCBI Taxonomy" id="240176"/>
    <lineage>
        <taxon>Eukaryota</taxon>
        <taxon>Fungi</taxon>
        <taxon>Dikarya</taxon>
        <taxon>Basidiomycota</taxon>
        <taxon>Agaricomycotina</taxon>
        <taxon>Agaricomycetes</taxon>
        <taxon>Agaricomycetidae</taxon>
        <taxon>Agaricales</taxon>
        <taxon>Agaricineae</taxon>
        <taxon>Psathyrellaceae</taxon>
        <taxon>Coprinopsis</taxon>
    </lineage>
</organism>
<dbReference type="InterPro" id="IPR039577">
    <property type="entry name" value="Rad18"/>
</dbReference>
<sequence>MAVKQECPTCRKTANEDHIRPNYVMEEAISAWNESRPYILGLIKREEERKAARQNAKNEEQTRKRKRRGSDSSDVQLVEDHHSQNRNGAGPSSPRTPKPIRGKGSPRRASVDLTIPSSDVEEDELTATDLNPKPDDIITCPLCNGKVKYGVLNTHMDRGCKDPPVKPPSKAAAAQWSMLMGNAANKQKGKQRKHSDDSDEDFPLPKASYATLKEKQIKEMLSEHGLPTHGDRSTLEQRHQRWVIIYNSNLDRSQANRKSKQMLRQELKKWEDAVSRRKKPSVDAKQHAKTHKSEFARLAAIARESSKRAKTIPSSVSPQPMSPGMDVDDSLRTPSPSPEDSKKDTIVID</sequence>
<dbReference type="STRING" id="240176.A8NHB8"/>
<dbReference type="PANTHER" id="PTHR14134">
    <property type="entry name" value="E3 UBIQUITIN-PROTEIN LIGASE RAD18"/>
    <property type="match status" value="1"/>
</dbReference>
<name>A8NHB8_COPC7</name>
<gene>
    <name evidence="3" type="ORF">CC1G_11517</name>
</gene>